<accession>A0A9W6EWJ2</accession>
<dbReference type="EMBL" id="BRVP01000029">
    <property type="protein sequence ID" value="GLB53977.1"/>
    <property type="molecule type" value="Genomic_DNA"/>
</dbReference>
<dbReference type="Gene3D" id="2.170.130.10">
    <property type="entry name" value="TonB-dependent receptor, plug domain"/>
    <property type="match status" value="1"/>
</dbReference>
<dbReference type="InterPro" id="IPR037066">
    <property type="entry name" value="Plug_dom_sf"/>
</dbReference>
<comment type="caution">
    <text evidence="1">The sequence shown here is derived from an EMBL/GenBank/DDBJ whole genome shotgun (WGS) entry which is preliminary data.</text>
</comment>
<evidence type="ECO:0000313" key="1">
    <source>
        <dbReference type="EMBL" id="GLB53977.1"/>
    </source>
</evidence>
<gene>
    <name evidence="1" type="ORF">NBRC110019_30180</name>
</gene>
<proteinExistence type="predicted"/>
<keyword evidence="2" id="KW-1185">Reference proteome</keyword>
<name>A0A9W6EWJ2_9FLAO</name>
<dbReference type="AlphaFoldDB" id="A0A9W6EWJ2"/>
<evidence type="ECO:0008006" key="3">
    <source>
        <dbReference type="Google" id="ProtNLM"/>
    </source>
</evidence>
<dbReference type="RefSeq" id="WP_281756312.1">
    <property type="nucleotide sequence ID" value="NZ_BRVP01000029.1"/>
</dbReference>
<organism evidence="1 2">
    <name type="scientific">Neptunitalea chrysea</name>
    <dbReference type="NCBI Taxonomy" id="1647581"/>
    <lineage>
        <taxon>Bacteria</taxon>
        <taxon>Pseudomonadati</taxon>
        <taxon>Bacteroidota</taxon>
        <taxon>Flavobacteriia</taxon>
        <taxon>Flavobacteriales</taxon>
        <taxon>Flavobacteriaceae</taxon>
        <taxon>Neptunitalea</taxon>
    </lineage>
</organism>
<reference evidence="1" key="1">
    <citation type="submission" date="2022-07" db="EMBL/GenBank/DDBJ databases">
        <title>Taxonomy of Novel Oxalotrophic and Methylotrophic Bacteria.</title>
        <authorList>
            <person name="Sahin N."/>
            <person name="Tani A."/>
        </authorList>
    </citation>
    <scope>NUCLEOTIDE SEQUENCE</scope>
    <source>
        <strain evidence="1">AM327</strain>
    </source>
</reference>
<evidence type="ECO:0000313" key="2">
    <source>
        <dbReference type="Proteomes" id="UP001143545"/>
    </source>
</evidence>
<sequence>MKITALTLGFLLLTNFCFSQIKKKELDGEWYSDNDFGQYHKNDTIRFTSRIKNPKQEKRDCEQIKWEKENRTFKLTEVNICTARAKATKGFSTQKIKLRKTDFGQTIEYYQDKKIADKFRIIELNKDVKSEFKLMRFDKLSEQKVYKYVDSLVFKVLNYNPDSTDSNYGVKISDSNPNVKIKIRDGGIGNPEPLIVVNGRPLKNREPLKELLLVETYTIKYLTKEESASIYGSRAINGVVLLLTSEKRFKKIWKKYGR</sequence>
<protein>
    <recommendedName>
        <fullName evidence="3">TonB-dependent receptor plug domain-containing protein</fullName>
    </recommendedName>
</protein>
<dbReference type="Proteomes" id="UP001143545">
    <property type="component" value="Unassembled WGS sequence"/>
</dbReference>